<dbReference type="SFLD" id="SFLDG01129">
    <property type="entry name" value="C1.5:_HAD__Beta-PGM__Phosphata"/>
    <property type="match status" value="1"/>
</dbReference>
<dbReference type="InterPro" id="IPR051540">
    <property type="entry name" value="S-2-haloacid_dehalogenase"/>
</dbReference>
<gene>
    <name evidence="2" type="ORF">DXC51_24955</name>
</gene>
<keyword evidence="3" id="KW-1185">Reference proteome</keyword>
<dbReference type="PANTHER" id="PTHR43316">
    <property type="entry name" value="HYDROLASE, HALOACID DELAHOGENASE-RELATED"/>
    <property type="match status" value="1"/>
</dbReference>
<dbReference type="Gene3D" id="3.40.50.1000">
    <property type="entry name" value="HAD superfamily/HAD-like"/>
    <property type="match status" value="1"/>
</dbReference>
<evidence type="ECO:0000313" key="3">
    <source>
        <dbReference type="Proteomes" id="UP000260812"/>
    </source>
</evidence>
<name>A0A3E3HWU8_9FIRM</name>
<keyword evidence="1 2" id="KW-0378">Hydrolase</keyword>
<sequence>MIRAVFIDYMGTLVQEESEYANAVIGRCFKQSKATKPSEVAAWWFFRHDELLEECNKNEYKTEYEIAYRTFLLAMEHFQFTDDAHMLCEMLTKHWTCSPPFGDAVPFLQNCPVPVFVVSSNDTLYLEEGLRRLDVPIAGLVSSEMSGAYKPDTRIFKKALEVSGCLPEEVIHIGDSLRSDALGAQKAGIKPLLLDRYGKYGPCVFEKVSSLTEALEWLLQKGCSR</sequence>
<organism evidence="2 3">
    <name type="scientific">Eisenbergiella massiliensis</name>
    <dbReference type="NCBI Taxonomy" id="1720294"/>
    <lineage>
        <taxon>Bacteria</taxon>
        <taxon>Bacillati</taxon>
        <taxon>Bacillota</taxon>
        <taxon>Clostridia</taxon>
        <taxon>Lachnospirales</taxon>
        <taxon>Lachnospiraceae</taxon>
        <taxon>Eisenbergiella</taxon>
    </lineage>
</organism>
<dbReference type="AlphaFoldDB" id="A0A3E3HWU8"/>
<proteinExistence type="predicted"/>
<protein>
    <submittedName>
        <fullName evidence="2">HAD family hydrolase</fullName>
    </submittedName>
</protein>
<dbReference type="SFLD" id="SFLDS00003">
    <property type="entry name" value="Haloacid_Dehalogenase"/>
    <property type="match status" value="1"/>
</dbReference>
<comment type="caution">
    <text evidence="2">The sequence shown here is derived from an EMBL/GenBank/DDBJ whole genome shotgun (WGS) entry which is preliminary data.</text>
</comment>
<dbReference type="InterPro" id="IPR036412">
    <property type="entry name" value="HAD-like_sf"/>
</dbReference>
<dbReference type="InterPro" id="IPR023198">
    <property type="entry name" value="PGP-like_dom2"/>
</dbReference>
<dbReference type="GO" id="GO:0016787">
    <property type="term" value="F:hydrolase activity"/>
    <property type="evidence" value="ECO:0007669"/>
    <property type="project" value="UniProtKB-KW"/>
</dbReference>
<dbReference type="InterPro" id="IPR023214">
    <property type="entry name" value="HAD_sf"/>
</dbReference>
<dbReference type="Proteomes" id="UP000260812">
    <property type="component" value="Unassembled WGS sequence"/>
</dbReference>
<accession>A0A3E3HWU8</accession>
<dbReference type="SUPFAM" id="SSF56784">
    <property type="entry name" value="HAD-like"/>
    <property type="match status" value="1"/>
</dbReference>
<reference evidence="2 3" key="1">
    <citation type="submission" date="2018-08" db="EMBL/GenBank/DDBJ databases">
        <title>A genome reference for cultivated species of the human gut microbiota.</title>
        <authorList>
            <person name="Zou Y."/>
            <person name="Xue W."/>
            <person name="Luo G."/>
        </authorList>
    </citation>
    <scope>NUCLEOTIDE SEQUENCE [LARGE SCALE GENOMIC DNA]</scope>
    <source>
        <strain evidence="2 3">TF05-5AC</strain>
    </source>
</reference>
<dbReference type="InterPro" id="IPR006439">
    <property type="entry name" value="HAD-SF_hydro_IA"/>
</dbReference>
<dbReference type="RefSeq" id="WP_117545628.1">
    <property type="nucleotide sequence ID" value="NZ_JBKUNB010000005.1"/>
</dbReference>
<dbReference type="EMBL" id="QVLV01000027">
    <property type="protein sequence ID" value="RGE56303.1"/>
    <property type="molecule type" value="Genomic_DNA"/>
</dbReference>
<evidence type="ECO:0000256" key="1">
    <source>
        <dbReference type="ARBA" id="ARBA00022801"/>
    </source>
</evidence>
<dbReference type="NCBIfam" id="TIGR01549">
    <property type="entry name" value="HAD-SF-IA-v1"/>
    <property type="match status" value="1"/>
</dbReference>
<dbReference type="GeneID" id="97990014"/>
<dbReference type="PANTHER" id="PTHR43316:SF3">
    <property type="entry name" value="HALOACID DEHALOGENASE, TYPE II (AFU_ORTHOLOGUE AFUA_2G07750)-RELATED"/>
    <property type="match status" value="1"/>
</dbReference>
<dbReference type="Pfam" id="PF00702">
    <property type="entry name" value="Hydrolase"/>
    <property type="match status" value="1"/>
</dbReference>
<dbReference type="Gene3D" id="1.10.150.240">
    <property type="entry name" value="Putative phosphatase, domain 2"/>
    <property type="match status" value="1"/>
</dbReference>
<evidence type="ECO:0000313" key="2">
    <source>
        <dbReference type="EMBL" id="RGE56303.1"/>
    </source>
</evidence>